<comment type="caution">
    <text evidence="2">The sequence shown here is derived from an EMBL/GenBank/DDBJ whole genome shotgun (WGS) entry which is preliminary data.</text>
</comment>
<proteinExistence type="predicted"/>
<protein>
    <recommendedName>
        <fullName evidence="4">Legume-specific protein</fullName>
    </recommendedName>
</protein>
<dbReference type="OrthoDB" id="691358at2759"/>
<evidence type="ECO:0000313" key="2">
    <source>
        <dbReference type="EMBL" id="RWR92018.1"/>
    </source>
</evidence>
<reference evidence="2 3" key="1">
    <citation type="journal article" date="2019" name="Nat. Plants">
        <title>Stout camphor tree genome fills gaps in understanding of flowering plant genome evolution.</title>
        <authorList>
            <person name="Chaw S.M."/>
            <person name="Liu Y.C."/>
            <person name="Wu Y.W."/>
            <person name="Wang H.Y."/>
            <person name="Lin C.I."/>
            <person name="Wu C.S."/>
            <person name="Ke H.M."/>
            <person name="Chang L.Y."/>
            <person name="Hsu C.Y."/>
            <person name="Yang H.T."/>
            <person name="Sudianto E."/>
            <person name="Hsu M.H."/>
            <person name="Wu K.P."/>
            <person name="Wang L.N."/>
            <person name="Leebens-Mack J.H."/>
            <person name="Tsai I.J."/>
        </authorList>
    </citation>
    <scope>NUCLEOTIDE SEQUENCE [LARGE SCALE GENOMIC DNA]</scope>
    <source>
        <strain evidence="3">cv. Chaw 1501</strain>
        <tissue evidence="2">Young leaves</tissue>
    </source>
</reference>
<accession>A0A3S3NPY8</accession>
<dbReference type="PANTHER" id="PTHR34670:SF8">
    <property type="entry name" value="EXPRESSED PROTEIN"/>
    <property type="match status" value="1"/>
</dbReference>
<dbReference type="EMBL" id="QPKB01000009">
    <property type="protein sequence ID" value="RWR92018.1"/>
    <property type="molecule type" value="Genomic_DNA"/>
</dbReference>
<organism evidence="2 3">
    <name type="scientific">Cinnamomum micranthum f. kanehirae</name>
    <dbReference type="NCBI Taxonomy" id="337451"/>
    <lineage>
        <taxon>Eukaryota</taxon>
        <taxon>Viridiplantae</taxon>
        <taxon>Streptophyta</taxon>
        <taxon>Embryophyta</taxon>
        <taxon>Tracheophyta</taxon>
        <taxon>Spermatophyta</taxon>
        <taxon>Magnoliopsida</taxon>
        <taxon>Magnoliidae</taxon>
        <taxon>Laurales</taxon>
        <taxon>Lauraceae</taxon>
        <taxon>Cinnamomum</taxon>
    </lineage>
</organism>
<name>A0A3S3NPY8_9MAGN</name>
<dbReference type="Proteomes" id="UP000283530">
    <property type="component" value="Unassembled WGS sequence"/>
</dbReference>
<sequence length="92" mass="10188">MEGLIPYVYRAIVQYRTSGQAQMAGSWFCESPSAAYMRLPGDSGRFQTSDIFRPERVFSSSSSMAAPSSNTQVLTSTATQSPLRRSVSRRLQ</sequence>
<evidence type="ECO:0008006" key="4">
    <source>
        <dbReference type="Google" id="ProtNLM"/>
    </source>
</evidence>
<gene>
    <name evidence="2" type="ORF">CKAN_02120700</name>
</gene>
<evidence type="ECO:0000256" key="1">
    <source>
        <dbReference type="SAM" id="MobiDB-lite"/>
    </source>
</evidence>
<feature type="region of interest" description="Disordered" evidence="1">
    <location>
        <begin position="61"/>
        <end position="92"/>
    </location>
</feature>
<evidence type="ECO:0000313" key="3">
    <source>
        <dbReference type="Proteomes" id="UP000283530"/>
    </source>
</evidence>
<keyword evidence="3" id="KW-1185">Reference proteome</keyword>
<dbReference type="PANTHER" id="PTHR34670">
    <property type="entry name" value="EXPRESSED PROTEIN"/>
    <property type="match status" value="1"/>
</dbReference>
<dbReference type="AlphaFoldDB" id="A0A3S3NPY8"/>
<feature type="compositionally biased region" description="Polar residues" evidence="1">
    <location>
        <begin position="70"/>
        <end position="83"/>
    </location>
</feature>